<dbReference type="EMBL" id="JAPMSZ010000004">
    <property type="protein sequence ID" value="KAJ5106007.1"/>
    <property type="molecule type" value="Genomic_DNA"/>
</dbReference>
<protein>
    <submittedName>
        <fullName evidence="1">Uncharacterized protein</fullName>
    </submittedName>
</protein>
<evidence type="ECO:0000313" key="1">
    <source>
        <dbReference type="EMBL" id="KAJ5106007.1"/>
    </source>
</evidence>
<dbReference type="GeneID" id="81393104"/>
<gene>
    <name evidence="1" type="ORF">NUU61_003354</name>
</gene>
<evidence type="ECO:0000313" key="2">
    <source>
        <dbReference type="Proteomes" id="UP001141434"/>
    </source>
</evidence>
<name>A0A9W9KI28_9EURO</name>
<dbReference type="Proteomes" id="UP001141434">
    <property type="component" value="Unassembled WGS sequence"/>
</dbReference>
<dbReference type="OrthoDB" id="8864979at2759"/>
<comment type="caution">
    <text evidence="1">The sequence shown here is derived from an EMBL/GenBank/DDBJ whole genome shotgun (WGS) entry which is preliminary data.</text>
</comment>
<accession>A0A9W9KI28</accession>
<reference evidence="1" key="1">
    <citation type="submission" date="2022-11" db="EMBL/GenBank/DDBJ databases">
        <authorList>
            <person name="Petersen C."/>
        </authorList>
    </citation>
    <scope>NUCLEOTIDE SEQUENCE</scope>
    <source>
        <strain evidence="1">IBT 34128</strain>
    </source>
</reference>
<dbReference type="AlphaFoldDB" id="A0A9W9KI28"/>
<proteinExistence type="predicted"/>
<organism evidence="1 2">
    <name type="scientific">Penicillium alfredii</name>
    <dbReference type="NCBI Taxonomy" id="1506179"/>
    <lineage>
        <taxon>Eukaryota</taxon>
        <taxon>Fungi</taxon>
        <taxon>Dikarya</taxon>
        <taxon>Ascomycota</taxon>
        <taxon>Pezizomycotina</taxon>
        <taxon>Eurotiomycetes</taxon>
        <taxon>Eurotiomycetidae</taxon>
        <taxon>Eurotiales</taxon>
        <taxon>Aspergillaceae</taxon>
        <taxon>Penicillium</taxon>
    </lineage>
</organism>
<dbReference type="InterPro" id="IPR025204">
    <property type="entry name" value="CENP-L"/>
</dbReference>
<dbReference type="Pfam" id="PF13092">
    <property type="entry name" value="CENP-L"/>
    <property type="match status" value="1"/>
</dbReference>
<reference evidence="1" key="2">
    <citation type="journal article" date="2023" name="IMA Fungus">
        <title>Comparative genomic study of the Penicillium genus elucidates a diverse pangenome and 15 lateral gene transfer events.</title>
        <authorList>
            <person name="Petersen C."/>
            <person name="Sorensen T."/>
            <person name="Nielsen M.R."/>
            <person name="Sondergaard T.E."/>
            <person name="Sorensen J.L."/>
            <person name="Fitzpatrick D.A."/>
            <person name="Frisvad J.C."/>
            <person name="Nielsen K.L."/>
        </authorList>
    </citation>
    <scope>NUCLEOTIDE SEQUENCE</scope>
    <source>
        <strain evidence="1">IBT 34128</strain>
    </source>
</reference>
<sequence>MEQIDAHQLFNTSWTLHRLSPLHHSKDCETLLDNESALKTYATRLRDQLTGAVIAGIHSASAAEDDALSKTGALKECLWQPITAGSPRDAASSRRSTPSFPGILVTLEYEFIVYKAALLADSDSSNGKEETQREGSTFLPLLLTRFPNALRQTFISFLSANFDTYCSPLRLPSALLCSGLETYVEALRDGRSARASDYIEDVIKELQLTLSFSPSIAPALRSLNVSIARASLAGFLRDGPSTAASKTRSLQQKLRSPLFANLTTYLESHLAMTLDMDGSATDQRARQHVRLSKVACAAFVLGSEGRMKLVVSANRDEDGASVGRGRDSSFQRALRASETLLRAVVRRAAVGEQTT</sequence>
<keyword evidence="2" id="KW-1185">Reference proteome</keyword>
<dbReference type="RefSeq" id="XP_056515003.1">
    <property type="nucleotide sequence ID" value="XM_056653936.1"/>
</dbReference>